<organism evidence="7 8">
    <name type="scientific">Lithocarpus litseifolius</name>
    <dbReference type="NCBI Taxonomy" id="425828"/>
    <lineage>
        <taxon>Eukaryota</taxon>
        <taxon>Viridiplantae</taxon>
        <taxon>Streptophyta</taxon>
        <taxon>Embryophyta</taxon>
        <taxon>Tracheophyta</taxon>
        <taxon>Spermatophyta</taxon>
        <taxon>Magnoliopsida</taxon>
        <taxon>eudicotyledons</taxon>
        <taxon>Gunneridae</taxon>
        <taxon>Pentapetalae</taxon>
        <taxon>rosids</taxon>
        <taxon>fabids</taxon>
        <taxon>Fagales</taxon>
        <taxon>Fagaceae</taxon>
        <taxon>Lithocarpus</taxon>
    </lineage>
</organism>
<keyword evidence="3 4" id="KW-0443">Lipid metabolism</keyword>
<dbReference type="EC" id="3.1.1.-" evidence="5"/>
<proteinExistence type="inferred from homology"/>
<evidence type="ECO:0000259" key="6">
    <source>
        <dbReference type="PROSITE" id="PS51635"/>
    </source>
</evidence>
<dbReference type="PANTHER" id="PTHR32176">
    <property type="entry name" value="XYLOSE ISOMERASE"/>
    <property type="match status" value="1"/>
</dbReference>
<dbReference type="InterPro" id="IPR002641">
    <property type="entry name" value="PNPLA_dom"/>
</dbReference>
<evidence type="ECO:0000313" key="7">
    <source>
        <dbReference type="EMBL" id="KAK9990597.1"/>
    </source>
</evidence>
<dbReference type="PROSITE" id="PS51635">
    <property type="entry name" value="PNPLA"/>
    <property type="match status" value="1"/>
</dbReference>
<dbReference type="Pfam" id="PF01734">
    <property type="entry name" value="Patatin"/>
    <property type="match status" value="2"/>
</dbReference>
<sequence length="251" mass="27115">MDKTASSLSSSSLKIQPPSHGNLVTILSIDGGGVRGIIPGVILAYLESQLQELDGEEVRLADYFDVVAGTSTGGLIAGMLVAPNENNRPLFAAKDIVTSHPILDAPLSDICMGTSAAPTFFPADYFRNQDRHGAVRDFNLVDGGVAANNPIINKNPDFLPIKPMAFDQLLVISIGTGSNTSEQKYNSKTASKWGVISWLYEDGDSPLIDCYSDSSKDMVDYCNCVVFQALHSENNYLRIDVSQHLYSLLHG</sequence>
<dbReference type="InterPro" id="IPR016035">
    <property type="entry name" value="Acyl_Trfase/lysoPLipase"/>
</dbReference>
<dbReference type="GO" id="GO:0016042">
    <property type="term" value="P:lipid catabolic process"/>
    <property type="evidence" value="ECO:0007669"/>
    <property type="project" value="UniProtKB-UniRule"/>
</dbReference>
<evidence type="ECO:0000256" key="3">
    <source>
        <dbReference type="ARBA" id="ARBA00023098"/>
    </source>
</evidence>
<dbReference type="GO" id="GO:0004620">
    <property type="term" value="F:phospholipase activity"/>
    <property type="evidence" value="ECO:0007669"/>
    <property type="project" value="TreeGrafter"/>
</dbReference>
<evidence type="ECO:0000256" key="4">
    <source>
        <dbReference type="PROSITE-ProRule" id="PRU01161"/>
    </source>
</evidence>
<comment type="caution">
    <text evidence="4">Lacks conserved residue(s) required for the propagation of feature annotation.</text>
</comment>
<dbReference type="Proteomes" id="UP001459277">
    <property type="component" value="Unassembled WGS sequence"/>
</dbReference>
<keyword evidence="8" id="KW-1185">Reference proteome</keyword>
<dbReference type="EMBL" id="JAZDWU010000009">
    <property type="protein sequence ID" value="KAK9990597.1"/>
    <property type="molecule type" value="Genomic_DNA"/>
</dbReference>
<evidence type="ECO:0000313" key="8">
    <source>
        <dbReference type="Proteomes" id="UP001459277"/>
    </source>
</evidence>
<keyword evidence="4 5" id="KW-0378">Hydrolase</keyword>
<comment type="domain">
    <text evidence="5">The nitrogen atoms of the two glycine residues in the GGXR motif define the oxyanion hole, and stabilize the oxyanion that forms during the nucleophilic attack by the catalytic serine during substrate cleavage.</text>
</comment>
<dbReference type="AlphaFoldDB" id="A0AAW2BXQ2"/>
<feature type="active site" description="Proton acceptor" evidence="4">
    <location>
        <position position="213"/>
    </location>
</feature>
<gene>
    <name evidence="7" type="ORF">SO802_025582</name>
</gene>
<dbReference type="Gene3D" id="3.40.1090.10">
    <property type="entry name" value="Cytosolic phospholipase A2 catalytic domain"/>
    <property type="match status" value="2"/>
</dbReference>
<comment type="function">
    <text evidence="5">Lipolytic acyl hydrolase (LAH).</text>
</comment>
<comment type="caution">
    <text evidence="7">The sequence shown here is derived from an EMBL/GenBank/DDBJ whole genome shotgun (WGS) entry which is preliminary data.</text>
</comment>
<feature type="active site" description="Nucleophile" evidence="4">
    <location>
        <position position="71"/>
    </location>
</feature>
<evidence type="ECO:0000256" key="1">
    <source>
        <dbReference type="ARBA" id="ARBA00010240"/>
    </source>
</evidence>
<dbReference type="GO" id="GO:0047372">
    <property type="term" value="F:monoacylglycerol lipase activity"/>
    <property type="evidence" value="ECO:0007669"/>
    <property type="project" value="TreeGrafter"/>
</dbReference>
<feature type="short sequence motif" description="GXSXG" evidence="4">
    <location>
        <begin position="69"/>
        <end position="73"/>
    </location>
</feature>
<keyword evidence="2 4" id="KW-0442">Lipid degradation</keyword>
<dbReference type="PANTHER" id="PTHR32176:SF92">
    <property type="entry name" value="XYLOSE ISOMERASE"/>
    <property type="match status" value="1"/>
</dbReference>
<feature type="domain" description="PNPLA" evidence="6">
    <location>
        <begin position="27"/>
        <end position="226"/>
    </location>
</feature>
<evidence type="ECO:0000256" key="2">
    <source>
        <dbReference type="ARBA" id="ARBA00022963"/>
    </source>
</evidence>
<evidence type="ECO:0000256" key="5">
    <source>
        <dbReference type="RuleBase" id="RU361262"/>
    </source>
</evidence>
<name>A0AAW2BXQ2_9ROSI</name>
<comment type="similarity">
    <text evidence="1 5">Belongs to the patatin family.</text>
</comment>
<feature type="short sequence motif" description="GXGXXG" evidence="4">
    <location>
        <begin position="31"/>
        <end position="36"/>
    </location>
</feature>
<accession>A0AAW2BXQ2</accession>
<dbReference type="SUPFAM" id="SSF52151">
    <property type="entry name" value="FabD/lysophospholipase-like"/>
    <property type="match status" value="1"/>
</dbReference>
<protein>
    <recommendedName>
        <fullName evidence="5">Patatin</fullName>
        <ecNumber evidence="5">3.1.1.-</ecNumber>
    </recommendedName>
</protein>
<reference evidence="7 8" key="1">
    <citation type="submission" date="2024-01" db="EMBL/GenBank/DDBJ databases">
        <title>A telomere-to-telomere, gap-free genome of sweet tea (Lithocarpus litseifolius).</title>
        <authorList>
            <person name="Zhou J."/>
        </authorList>
    </citation>
    <scope>NUCLEOTIDE SEQUENCE [LARGE SCALE GENOMIC DNA]</scope>
    <source>
        <strain evidence="7">Zhou-2022a</strain>
        <tissue evidence="7">Leaf</tissue>
    </source>
</reference>